<dbReference type="EMBL" id="ALJD01000009">
    <property type="protein sequence ID" value="EJN57837.1"/>
    <property type="molecule type" value="Genomic_DNA"/>
</dbReference>
<sequence length="37" mass="4075">MSARFRSKQTAIDRDGGVLRRSGAPSTVEMPKITRVV</sequence>
<comment type="caution">
    <text evidence="2">The sequence shown here is derived from an EMBL/GenBank/DDBJ whole genome shotgun (WGS) entry which is preliminary data.</text>
</comment>
<proteinExistence type="predicted"/>
<reference evidence="2 3" key="1">
    <citation type="journal article" date="2012" name="J. Bacteriol.">
        <title>Draft Genome Sequence of the Extremely Halophilic Archaeon Halogranum salarium B-1T.</title>
        <authorList>
            <person name="Kim K.K."/>
            <person name="Lee K.C."/>
            <person name="Lee J.S."/>
        </authorList>
    </citation>
    <scope>NUCLEOTIDE SEQUENCE [LARGE SCALE GENOMIC DNA]</scope>
    <source>
        <strain evidence="2 3">B-1</strain>
    </source>
</reference>
<dbReference type="Proteomes" id="UP000007813">
    <property type="component" value="Unassembled WGS sequence"/>
</dbReference>
<evidence type="ECO:0000313" key="2">
    <source>
        <dbReference type="EMBL" id="EJN57837.1"/>
    </source>
</evidence>
<evidence type="ECO:0000256" key="1">
    <source>
        <dbReference type="SAM" id="MobiDB-lite"/>
    </source>
</evidence>
<organism evidence="2 3">
    <name type="scientific">Halogranum salarium B-1</name>
    <dbReference type="NCBI Taxonomy" id="1210908"/>
    <lineage>
        <taxon>Archaea</taxon>
        <taxon>Methanobacteriati</taxon>
        <taxon>Methanobacteriota</taxon>
        <taxon>Stenosarchaea group</taxon>
        <taxon>Halobacteria</taxon>
        <taxon>Halobacteriales</taxon>
        <taxon>Haloferacaceae</taxon>
    </lineage>
</organism>
<name>J3EU58_9EURY</name>
<dbReference type="AlphaFoldDB" id="J3EU58"/>
<protein>
    <submittedName>
        <fullName evidence="2">Uncharacterized protein</fullName>
    </submittedName>
</protein>
<feature type="region of interest" description="Disordered" evidence="1">
    <location>
        <begin position="1"/>
        <end position="37"/>
    </location>
</feature>
<evidence type="ECO:0000313" key="3">
    <source>
        <dbReference type="Proteomes" id="UP000007813"/>
    </source>
</evidence>
<accession>J3EU58</accession>
<gene>
    <name evidence="2" type="ORF">HSB1_32540</name>
</gene>